<keyword evidence="2" id="KW-1185">Reference proteome</keyword>
<sequence>MSEEDPAATADVAMIGGHPVLDFVNTVAWRHDEARRADRVNSADAWARWGVAAGVLRSGAASGQDADEPARLALVELREALWAVLDALVDDRPLPLLAWDSVRRALVEARAKAALPPTLPLRWQPAPPGLAALRGTLALQAEQLLASDDLHRIHRCAGPGCGWFFLDRSRAGTRRWCSSGDCGNRDRARRHYARKHPSAGRQGSKAP</sequence>
<name>A0ACC6PNW8_9ACTN</name>
<protein>
    <submittedName>
        <fullName evidence="1">CGNR zinc finger domain-containing protein</fullName>
    </submittedName>
</protein>
<accession>A0ACC6PNW8</accession>
<evidence type="ECO:0000313" key="2">
    <source>
        <dbReference type="Proteomes" id="UP001377168"/>
    </source>
</evidence>
<gene>
    <name evidence="1" type="ORF">WKI67_06365</name>
</gene>
<evidence type="ECO:0000313" key="1">
    <source>
        <dbReference type="EMBL" id="MEJ8633015.1"/>
    </source>
</evidence>
<dbReference type="Proteomes" id="UP001377168">
    <property type="component" value="Unassembled WGS sequence"/>
</dbReference>
<proteinExistence type="predicted"/>
<reference evidence="1" key="1">
    <citation type="submission" date="2024-03" db="EMBL/GenBank/DDBJ databases">
        <title>Novel Streptomyces species of biotechnological and ecological value are a feature of Machair soil.</title>
        <authorList>
            <person name="Prole J.R."/>
            <person name="Goodfellow M."/>
            <person name="Allenby N."/>
            <person name="Ward A.C."/>
        </authorList>
    </citation>
    <scope>NUCLEOTIDE SEQUENCE</scope>
    <source>
        <strain evidence="1">MS2.AVA.5</strain>
    </source>
</reference>
<organism evidence="1 2">
    <name type="scientific">Streptomyces achmelvichensis</name>
    <dbReference type="NCBI Taxonomy" id="3134111"/>
    <lineage>
        <taxon>Bacteria</taxon>
        <taxon>Bacillati</taxon>
        <taxon>Actinomycetota</taxon>
        <taxon>Actinomycetes</taxon>
        <taxon>Kitasatosporales</taxon>
        <taxon>Streptomycetaceae</taxon>
        <taxon>Streptomyces</taxon>
    </lineage>
</organism>
<dbReference type="EMBL" id="JBBKAJ010000022">
    <property type="protein sequence ID" value="MEJ8633015.1"/>
    <property type="molecule type" value="Genomic_DNA"/>
</dbReference>
<comment type="caution">
    <text evidence="1">The sequence shown here is derived from an EMBL/GenBank/DDBJ whole genome shotgun (WGS) entry which is preliminary data.</text>
</comment>